<reference evidence="1 2" key="1">
    <citation type="submission" date="2020-06" db="EMBL/GenBank/DDBJ databases">
        <title>Mogibacterium timidum strain W9173 genomic sequence.</title>
        <authorList>
            <person name="Wade W.G."/>
            <person name="Johnston C.D."/>
            <person name="Chen T."/>
            <person name="Dewhirst F.E."/>
        </authorList>
    </citation>
    <scope>NUCLEOTIDE SEQUENCE [LARGE SCALE GENOMIC DNA]</scope>
    <source>
        <strain evidence="1 2">W9173</strain>
    </source>
</reference>
<dbReference type="AlphaFoldDB" id="A0A7Y8VQ94"/>
<accession>A0A7Y8VQ94</accession>
<gene>
    <name evidence="1" type="ORF">HW270_00755</name>
</gene>
<dbReference type="RefSeq" id="WP_178978064.1">
    <property type="nucleotide sequence ID" value="NZ_JABXYR010000001.1"/>
</dbReference>
<sequence>MKIIVSHDVDHLYGSDHYKDLIYPKLWVRETLSFLKRNITFSQWWRRLLGVFSRERNYIEQLMKYDEGNGIPSSFYFGMDNILGMSYKYIKAIPYIKKLQSHGFDVGVHGASFDDEESMLIEFNRFKEIAGVSPLGIRMHYVRYDDETFEKLSRCGYLYDATEFVKREGTCLKEPYKVGRMWEFPLSLMDGYLPKKPEGKKEASLMLLQEAEEKGLPYFSILFHDYQFCDGYAYERDWYMWLVEYLKKRGYTFISYLDAVQELEGIDSNDDYE</sequence>
<evidence type="ECO:0000313" key="1">
    <source>
        <dbReference type="EMBL" id="NWO22620.1"/>
    </source>
</evidence>
<proteinExistence type="predicted"/>
<name>A0A7Y8VQ94_9FIRM</name>
<evidence type="ECO:0000313" key="2">
    <source>
        <dbReference type="Proteomes" id="UP000526307"/>
    </source>
</evidence>
<dbReference type="Proteomes" id="UP000526307">
    <property type="component" value="Unassembled WGS sequence"/>
</dbReference>
<dbReference type="EMBL" id="JABXYR010000001">
    <property type="protein sequence ID" value="NWO22620.1"/>
    <property type="molecule type" value="Genomic_DNA"/>
</dbReference>
<dbReference type="InterPro" id="IPR011330">
    <property type="entry name" value="Glyco_hydro/deAcase_b/a-brl"/>
</dbReference>
<dbReference type="GO" id="GO:0005975">
    <property type="term" value="P:carbohydrate metabolic process"/>
    <property type="evidence" value="ECO:0007669"/>
    <property type="project" value="InterPro"/>
</dbReference>
<evidence type="ECO:0008006" key="3">
    <source>
        <dbReference type="Google" id="ProtNLM"/>
    </source>
</evidence>
<organism evidence="1 2">
    <name type="scientific">Mogibacterium timidum</name>
    <dbReference type="NCBI Taxonomy" id="35519"/>
    <lineage>
        <taxon>Bacteria</taxon>
        <taxon>Bacillati</taxon>
        <taxon>Bacillota</taxon>
        <taxon>Clostridia</taxon>
        <taxon>Peptostreptococcales</taxon>
        <taxon>Anaerovoracaceae</taxon>
        <taxon>Mogibacterium</taxon>
    </lineage>
</organism>
<comment type="caution">
    <text evidence="1">The sequence shown here is derived from an EMBL/GenBank/DDBJ whole genome shotgun (WGS) entry which is preliminary data.</text>
</comment>
<keyword evidence="2" id="KW-1185">Reference proteome</keyword>
<protein>
    <recommendedName>
        <fullName evidence="3">Polysaccharide deacetylase</fullName>
    </recommendedName>
</protein>
<dbReference type="SUPFAM" id="SSF88713">
    <property type="entry name" value="Glycoside hydrolase/deacetylase"/>
    <property type="match status" value="1"/>
</dbReference>
<dbReference type="Gene3D" id="3.20.20.370">
    <property type="entry name" value="Glycoside hydrolase/deacetylase"/>
    <property type="match status" value="1"/>
</dbReference>